<protein>
    <submittedName>
        <fullName evidence="4">PHB depolymerase family esterase</fullName>
    </submittedName>
</protein>
<feature type="region of interest" description="Disordered" evidence="3">
    <location>
        <begin position="324"/>
        <end position="348"/>
    </location>
</feature>
<dbReference type="InterPro" id="IPR029058">
    <property type="entry name" value="AB_hydrolase_fold"/>
</dbReference>
<dbReference type="NCBIfam" id="TIGR01840">
    <property type="entry name" value="esterase_phb"/>
    <property type="match status" value="1"/>
</dbReference>
<dbReference type="Gene3D" id="3.40.50.1820">
    <property type="entry name" value="alpha/beta hydrolase"/>
    <property type="match status" value="1"/>
</dbReference>
<evidence type="ECO:0000256" key="2">
    <source>
        <dbReference type="ARBA" id="ARBA00022801"/>
    </source>
</evidence>
<name>A0ABV2D5K7_9SPHN</name>
<keyword evidence="1" id="KW-0732">Signal</keyword>
<dbReference type="PANTHER" id="PTHR43037:SF1">
    <property type="entry name" value="BLL1128 PROTEIN"/>
    <property type="match status" value="1"/>
</dbReference>
<accession>A0ABV2D5K7</accession>
<dbReference type="PANTHER" id="PTHR43037">
    <property type="entry name" value="UNNAMED PRODUCT-RELATED"/>
    <property type="match status" value="1"/>
</dbReference>
<organism evidence="4 5">
    <name type="scientific">Novosphingobium kalidii</name>
    <dbReference type="NCBI Taxonomy" id="3230299"/>
    <lineage>
        <taxon>Bacteria</taxon>
        <taxon>Pseudomonadati</taxon>
        <taxon>Pseudomonadota</taxon>
        <taxon>Alphaproteobacteria</taxon>
        <taxon>Sphingomonadales</taxon>
        <taxon>Sphingomonadaceae</taxon>
        <taxon>Novosphingobium</taxon>
    </lineage>
</organism>
<gene>
    <name evidence="4" type="ORF">ABVV53_17025</name>
</gene>
<dbReference type="SUPFAM" id="SSF53474">
    <property type="entry name" value="alpha/beta-Hydrolases"/>
    <property type="match status" value="1"/>
</dbReference>
<reference evidence="4 5" key="1">
    <citation type="submission" date="2024-07" db="EMBL/GenBank/DDBJ databases">
        <title>Novosphingobium kalidii RD2P27.</title>
        <authorList>
            <person name="Sun J.-Q."/>
        </authorList>
    </citation>
    <scope>NUCLEOTIDE SEQUENCE [LARGE SCALE GENOMIC DNA]</scope>
    <source>
        <strain evidence="4 5">RD2P27</strain>
    </source>
</reference>
<dbReference type="RefSeq" id="WP_353985627.1">
    <property type="nucleotide sequence ID" value="NZ_JBEWLY010000027.1"/>
</dbReference>
<sequence>MALHSSMAEALRLTRSGNLAEATALLRSALSGGVSGAAPPAPGRGGETISGLLPEPALARMRESVGRERPETVEAKGTFDERTYRGREGVMSYLLYRPDQFRQGMPLIVLLHGCTQSPEDFARGTGMNRLAEELGFMVAYPRQTQAANPQKCWNWFKPADQQRDRGEPALLAAMTRQVIAEHAADPDRVYVAGLSAGGAAAAIMAAAYPDIYAAVGVHSGLPCGAAKDLPSALAAMKGGGRTSRAKGRNARFVPVITFHGDRDGTVDQSNSREIIAAATAAAGVPLQVRREQGRSGTGRSYSREISVDPAGTVLLEHWSVSGSGHAWSGGDSSGSYTDPSGPDASREMARFFLERKRS</sequence>
<proteinExistence type="predicted"/>
<dbReference type="InterPro" id="IPR010126">
    <property type="entry name" value="Esterase_phb"/>
</dbReference>
<keyword evidence="5" id="KW-1185">Reference proteome</keyword>
<evidence type="ECO:0000256" key="1">
    <source>
        <dbReference type="ARBA" id="ARBA00022729"/>
    </source>
</evidence>
<dbReference type="EMBL" id="JBEWLY010000027">
    <property type="protein sequence ID" value="MET1757147.1"/>
    <property type="molecule type" value="Genomic_DNA"/>
</dbReference>
<dbReference type="Pfam" id="PF10503">
    <property type="entry name" value="Esterase_PHB"/>
    <property type="match status" value="1"/>
</dbReference>
<dbReference type="InterPro" id="IPR050955">
    <property type="entry name" value="Plant_Biomass_Hydrol_Est"/>
</dbReference>
<dbReference type="Proteomes" id="UP001548713">
    <property type="component" value="Unassembled WGS sequence"/>
</dbReference>
<evidence type="ECO:0000313" key="5">
    <source>
        <dbReference type="Proteomes" id="UP001548713"/>
    </source>
</evidence>
<keyword evidence="2" id="KW-0378">Hydrolase</keyword>
<evidence type="ECO:0000313" key="4">
    <source>
        <dbReference type="EMBL" id="MET1757147.1"/>
    </source>
</evidence>
<comment type="caution">
    <text evidence="4">The sequence shown here is derived from an EMBL/GenBank/DDBJ whole genome shotgun (WGS) entry which is preliminary data.</text>
</comment>
<evidence type="ECO:0000256" key="3">
    <source>
        <dbReference type="SAM" id="MobiDB-lite"/>
    </source>
</evidence>